<evidence type="ECO:0000256" key="1">
    <source>
        <dbReference type="ARBA" id="ARBA00023015"/>
    </source>
</evidence>
<keyword evidence="2" id="KW-0238">DNA-binding</keyword>
<protein>
    <submittedName>
        <fullName evidence="5">ArsR family transcriptional regulator</fullName>
    </submittedName>
</protein>
<dbReference type="CDD" id="cd00090">
    <property type="entry name" value="HTH_ARSR"/>
    <property type="match status" value="1"/>
</dbReference>
<reference evidence="5 6" key="1">
    <citation type="submission" date="2018-10" db="EMBL/GenBank/DDBJ databases">
        <title>Genome sequencing of Arthrobacter oryzae TNB02.</title>
        <authorList>
            <person name="Cho Y.-J."/>
            <person name="Cho A."/>
            <person name="Kim O.-S."/>
        </authorList>
    </citation>
    <scope>NUCLEOTIDE SEQUENCE [LARGE SCALE GENOMIC DNA]</scope>
    <source>
        <strain evidence="5 6">TNB02</strain>
    </source>
</reference>
<evidence type="ECO:0000259" key="4">
    <source>
        <dbReference type="PROSITE" id="PS50987"/>
    </source>
</evidence>
<organism evidence="5 6">
    <name type="scientific">Arthrobacter oryzae</name>
    <dbReference type="NCBI Taxonomy" id="409290"/>
    <lineage>
        <taxon>Bacteria</taxon>
        <taxon>Bacillati</taxon>
        <taxon>Actinomycetota</taxon>
        <taxon>Actinomycetes</taxon>
        <taxon>Micrococcales</taxon>
        <taxon>Micrococcaceae</taxon>
        <taxon>Arthrobacter</taxon>
    </lineage>
</organism>
<dbReference type="PANTHER" id="PTHR43132:SF2">
    <property type="entry name" value="ARSENICAL RESISTANCE OPERON REPRESSOR ARSR-RELATED"/>
    <property type="match status" value="1"/>
</dbReference>
<dbReference type="EMBL" id="RBED01000071">
    <property type="protein sequence ID" value="RNL57914.1"/>
    <property type="molecule type" value="Genomic_DNA"/>
</dbReference>
<name>A0A3N0C515_9MICC</name>
<dbReference type="Proteomes" id="UP000273807">
    <property type="component" value="Unassembled WGS sequence"/>
</dbReference>
<feature type="domain" description="HTH arsR-type" evidence="4">
    <location>
        <begin position="7"/>
        <end position="101"/>
    </location>
</feature>
<dbReference type="NCBIfam" id="NF033788">
    <property type="entry name" value="HTH_metalloreg"/>
    <property type="match status" value="1"/>
</dbReference>
<dbReference type="OrthoDB" id="194599at2"/>
<evidence type="ECO:0000256" key="2">
    <source>
        <dbReference type="ARBA" id="ARBA00023125"/>
    </source>
</evidence>
<dbReference type="PANTHER" id="PTHR43132">
    <property type="entry name" value="ARSENICAL RESISTANCE OPERON REPRESSOR ARSR-RELATED"/>
    <property type="match status" value="1"/>
</dbReference>
<evidence type="ECO:0000313" key="5">
    <source>
        <dbReference type="EMBL" id="RNL57914.1"/>
    </source>
</evidence>
<dbReference type="InterPro" id="IPR051011">
    <property type="entry name" value="Metal_resp_trans_reg"/>
</dbReference>
<dbReference type="InterPro" id="IPR001845">
    <property type="entry name" value="HTH_ArsR_DNA-bd_dom"/>
</dbReference>
<dbReference type="InterPro" id="IPR011991">
    <property type="entry name" value="ArsR-like_HTH"/>
</dbReference>
<keyword evidence="1" id="KW-0805">Transcription regulation</keyword>
<keyword evidence="3" id="KW-0804">Transcription</keyword>
<dbReference type="PROSITE" id="PS50987">
    <property type="entry name" value="HTH_ARSR_2"/>
    <property type="match status" value="1"/>
</dbReference>
<sequence>MADDLPAGPVLTDVKADLFKSIGHPARIQLLEMLADGPVAVSSLRHNTGLEPSNLSQHLGLLRRQRLIVPSRRDGRLLYELACPEVSILLDAARSLLHTTRLSLPMDGDAREKAIR</sequence>
<evidence type="ECO:0000256" key="3">
    <source>
        <dbReference type="ARBA" id="ARBA00023163"/>
    </source>
</evidence>
<evidence type="ECO:0000313" key="6">
    <source>
        <dbReference type="Proteomes" id="UP000273807"/>
    </source>
</evidence>
<dbReference type="InterPro" id="IPR036390">
    <property type="entry name" value="WH_DNA-bd_sf"/>
</dbReference>
<dbReference type="GO" id="GO:0003700">
    <property type="term" value="F:DNA-binding transcription factor activity"/>
    <property type="evidence" value="ECO:0007669"/>
    <property type="project" value="InterPro"/>
</dbReference>
<dbReference type="Gene3D" id="1.10.10.10">
    <property type="entry name" value="Winged helix-like DNA-binding domain superfamily/Winged helix DNA-binding domain"/>
    <property type="match status" value="1"/>
</dbReference>
<keyword evidence="6" id="KW-1185">Reference proteome</keyword>
<dbReference type="GO" id="GO:0003677">
    <property type="term" value="F:DNA binding"/>
    <property type="evidence" value="ECO:0007669"/>
    <property type="project" value="UniProtKB-KW"/>
</dbReference>
<dbReference type="SUPFAM" id="SSF46785">
    <property type="entry name" value="Winged helix' DNA-binding domain"/>
    <property type="match status" value="1"/>
</dbReference>
<comment type="caution">
    <text evidence="5">The sequence shown here is derived from an EMBL/GenBank/DDBJ whole genome shotgun (WGS) entry which is preliminary data.</text>
</comment>
<dbReference type="SMART" id="SM00418">
    <property type="entry name" value="HTH_ARSR"/>
    <property type="match status" value="1"/>
</dbReference>
<dbReference type="AlphaFoldDB" id="A0A3N0C515"/>
<gene>
    <name evidence="5" type="ORF">D7003_05050</name>
</gene>
<accession>A0A3N0C515</accession>
<dbReference type="RefSeq" id="WP_123254395.1">
    <property type="nucleotide sequence ID" value="NZ_RBED01000071.1"/>
</dbReference>
<dbReference type="Pfam" id="PF01022">
    <property type="entry name" value="HTH_5"/>
    <property type="match status" value="1"/>
</dbReference>
<proteinExistence type="predicted"/>
<dbReference type="InterPro" id="IPR036388">
    <property type="entry name" value="WH-like_DNA-bd_sf"/>
</dbReference>